<name>A0ACB7P227_9PEZI</name>
<dbReference type="EMBL" id="JAGIZQ010000005">
    <property type="protein sequence ID" value="KAH6628063.1"/>
    <property type="molecule type" value="Genomic_DNA"/>
</dbReference>
<reference evidence="1 2" key="1">
    <citation type="journal article" date="2021" name="Nat. Commun.">
        <title>Genetic determinants of endophytism in the Arabidopsis root mycobiome.</title>
        <authorList>
            <person name="Mesny F."/>
            <person name="Miyauchi S."/>
            <person name="Thiergart T."/>
            <person name="Pickel B."/>
            <person name="Atanasova L."/>
            <person name="Karlsson M."/>
            <person name="Huettel B."/>
            <person name="Barry K.W."/>
            <person name="Haridas S."/>
            <person name="Chen C."/>
            <person name="Bauer D."/>
            <person name="Andreopoulos W."/>
            <person name="Pangilinan J."/>
            <person name="LaButti K."/>
            <person name="Riley R."/>
            <person name="Lipzen A."/>
            <person name="Clum A."/>
            <person name="Drula E."/>
            <person name="Henrissat B."/>
            <person name="Kohler A."/>
            <person name="Grigoriev I.V."/>
            <person name="Martin F.M."/>
            <person name="Hacquard S."/>
        </authorList>
    </citation>
    <scope>NUCLEOTIDE SEQUENCE [LARGE SCALE GENOMIC DNA]</scope>
    <source>
        <strain evidence="1 2">MPI-SDFR-AT-0079</strain>
    </source>
</reference>
<organism evidence="1 2">
    <name type="scientific">Chaetomium tenue</name>
    <dbReference type="NCBI Taxonomy" id="1854479"/>
    <lineage>
        <taxon>Eukaryota</taxon>
        <taxon>Fungi</taxon>
        <taxon>Dikarya</taxon>
        <taxon>Ascomycota</taxon>
        <taxon>Pezizomycotina</taxon>
        <taxon>Sordariomycetes</taxon>
        <taxon>Sordariomycetidae</taxon>
        <taxon>Sordariales</taxon>
        <taxon>Chaetomiaceae</taxon>
        <taxon>Chaetomium</taxon>
    </lineage>
</organism>
<sequence>MGCGRSSTRQGAWHALTTVITVVKHKSAALEHGLPHQLDTSRSAVIIRTDETGCTVGTPCRTTLRRPTTFLLPGFLLGPGCVGEKKKKKKRESIRTHRLASKLTAEKVLFLAPHPIHPTIQDQGQCGMPWLGIDHGLFGTLLVLGRNDVPVAPPHHDYICSSQILRVSRFLLFYDKPSQGVCYICSNNRPLLSEPTPLVFSVDVSYPFGPCFLYRDFVLPWSPSTDTSLTFPKMTVADGPCSSA</sequence>
<dbReference type="Proteomes" id="UP000724584">
    <property type="component" value="Unassembled WGS sequence"/>
</dbReference>
<proteinExistence type="predicted"/>
<gene>
    <name evidence="1" type="ORF">F5144DRAFT_294483</name>
</gene>
<protein>
    <submittedName>
        <fullName evidence="1">Uncharacterized protein</fullName>
    </submittedName>
</protein>
<evidence type="ECO:0000313" key="1">
    <source>
        <dbReference type="EMBL" id="KAH6628063.1"/>
    </source>
</evidence>
<comment type="caution">
    <text evidence="1">The sequence shown here is derived from an EMBL/GenBank/DDBJ whole genome shotgun (WGS) entry which is preliminary data.</text>
</comment>
<keyword evidence="2" id="KW-1185">Reference proteome</keyword>
<accession>A0ACB7P227</accession>
<evidence type="ECO:0000313" key="2">
    <source>
        <dbReference type="Proteomes" id="UP000724584"/>
    </source>
</evidence>